<proteinExistence type="inferred from homology"/>
<evidence type="ECO:0000256" key="3">
    <source>
        <dbReference type="ARBA" id="ARBA00022692"/>
    </source>
</evidence>
<evidence type="ECO:0000313" key="8">
    <source>
        <dbReference type="EMBL" id="OWR05479.1"/>
    </source>
</evidence>
<dbReference type="PANTHER" id="PTHR38459">
    <property type="entry name" value="PROPHAGE BACTOPRENOL-LINKED GLUCOSE TRANSLOCASE HOMOLOG"/>
    <property type="match status" value="1"/>
</dbReference>
<gene>
    <name evidence="8" type="ORF">CDO81_03180</name>
</gene>
<dbReference type="RefSeq" id="WP_088481687.1">
    <property type="nucleotide sequence ID" value="NZ_NISI01000001.1"/>
</dbReference>
<dbReference type="InterPro" id="IPR051401">
    <property type="entry name" value="GtrA_CellWall_Glycosyl"/>
</dbReference>
<dbReference type="EMBL" id="NISI01000001">
    <property type="protein sequence ID" value="OWR05479.1"/>
    <property type="molecule type" value="Genomic_DNA"/>
</dbReference>
<comment type="caution">
    <text evidence="8">The sequence shown here is derived from an EMBL/GenBank/DDBJ whole genome shotgun (WGS) entry which is preliminary data.</text>
</comment>
<dbReference type="Proteomes" id="UP000197446">
    <property type="component" value="Unassembled WGS sequence"/>
</dbReference>
<keyword evidence="3 6" id="KW-0812">Transmembrane</keyword>
<keyword evidence="5 6" id="KW-0472">Membrane</keyword>
<evidence type="ECO:0000313" key="9">
    <source>
        <dbReference type="Proteomes" id="UP000197446"/>
    </source>
</evidence>
<dbReference type="GO" id="GO:0000271">
    <property type="term" value="P:polysaccharide biosynthetic process"/>
    <property type="evidence" value="ECO:0007669"/>
    <property type="project" value="InterPro"/>
</dbReference>
<organism evidence="8 9">
    <name type="scientific">Roseateles puraquae</name>
    <dbReference type="NCBI Taxonomy" id="431059"/>
    <lineage>
        <taxon>Bacteria</taxon>
        <taxon>Pseudomonadati</taxon>
        <taxon>Pseudomonadota</taxon>
        <taxon>Betaproteobacteria</taxon>
        <taxon>Burkholderiales</taxon>
        <taxon>Sphaerotilaceae</taxon>
        <taxon>Roseateles</taxon>
    </lineage>
</organism>
<sequence>MIAQLLSFLGVGLLATVLQYAVTAGLVLAQLLPLLAASTVGSLAGAVLSYWVNARRTFADQSSPVRDRRQQLRFAAMVALGCGLNAAYLKLGLVLGLHPVAAQMMATVGVLAGNFSVSRLWVYRRSPPGST</sequence>
<dbReference type="Pfam" id="PF04138">
    <property type="entry name" value="GtrA_DPMS_TM"/>
    <property type="match status" value="1"/>
</dbReference>
<comment type="similarity">
    <text evidence="2">Belongs to the GtrA family.</text>
</comment>
<evidence type="ECO:0000256" key="6">
    <source>
        <dbReference type="SAM" id="Phobius"/>
    </source>
</evidence>
<evidence type="ECO:0000256" key="1">
    <source>
        <dbReference type="ARBA" id="ARBA00004141"/>
    </source>
</evidence>
<comment type="subcellular location">
    <subcellularLocation>
        <location evidence="1">Membrane</location>
        <topology evidence="1">Multi-pass membrane protein</topology>
    </subcellularLocation>
</comment>
<dbReference type="OrthoDB" id="5296904at2"/>
<evidence type="ECO:0000256" key="4">
    <source>
        <dbReference type="ARBA" id="ARBA00022989"/>
    </source>
</evidence>
<dbReference type="AlphaFoldDB" id="A0A254NBY1"/>
<feature type="transmembrane region" description="Helical" evidence="6">
    <location>
        <begin position="72"/>
        <end position="89"/>
    </location>
</feature>
<accession>A0A254NBY1</accession>
<evidence type="ECO:0000256" key="5">
    <source>
        <dbReference type="ARBA" id="ARBA00023136"/>
    </source>
</evidence>
<dbReference type="GO" id="GO:0005886">
    <property type="term" value="C:plasma membrane"/>
    <property type="evidence" value="ECO:0007669"/>
    <property type="project" value="TreeGrafter"/>
</dbReference>
<feature type="transmembrane region" description="Helical" evidence="6">
    <location>
        <begin position="31"/>
        <end position="52"/>
    </location>
</feature>
<reference evidence="8 9" key="1">
    <citation type="journal article" date="2007" name="Int. J. Syst. Evol. Microbiol.">
        <title>Description of Pelomonas aquatica sp. nov. and Pelomonas puraquae sp. nov., isolated from industrial and haemodialysis water.</title>
        <authorList>
            <person name="Gomila M."/>
            <person name="Bowien B."/>
            <person name="Falsen E."/>
            <person name="Moore E.R."/>
            <person name="Lalucat J."/>
        </authorList>
    </citation>
    <scope>NUCLEOTIDE SEQUENCE [LARGE SCALE GENOMIC DNA]</scope>
    <source>
        <strain evidence="8 9">CCUG 52769</strain>
    </source>
</reference>
<feature type="transmembrane region" description="Helical" evidence="6">
    <location>
        <begin position="101"/>
        <end position="122"/>
    </location>
</feature>
<evidence type="ECO:0000259" key="7">
    <source>
        <dbReference type="Pfam" id="PF04138"/>
    </source>
</evidence>
<evidence type="ECO:0000256" key="2">
    <source>
        <dbReference type="ARBA" id="ARBA00009399"/>
    </source>
</evidence>
<keyword evidence="9" id="KW-1185">Reference proteome</keyword>
<name>A0A254NBY1_9BURK</name>
<dbReference type="PANTHER" id="PTHR38459:SF1">
    <property type="entry name" value="PROPHAGE BACTOPRENOL-LINKED GLUCOSE TRANSLOCASE HOMOLOG"/>
    <property type="match status" value="1"/>
</dbReference>
<dbReference type="InterPro" id="IPR007267">
    <property type="entry name" value="GtrA_DPMS_TM"/>
</dbReference>
<feature type="domain" description="GtrA/DPMS transmembrane" evidence="7">
    <location>
        <begin position="8"/>
        <end position="122"/>
    </location>
</feature>
<protein>
    <recommendedName>
        <fullName evidence="7">GtrA/DPMS transmembrane domain-containing protein</fullName>
    </recommendedName>
</protein>
<keyword evidence="4 6" id="KW-1133">Transmembrane helix</keyword>